<proteinExistence type="predicted"/>
<gene>
    <name evidence="1" type="ORF">HFZ78_12765</name>
</gene>
<dbReference type="EMBL" id="CP051128">
    <property type="protein sequence ID" value="QIZ07490.1"/>
    <property type="molecule type" value="Genomic_DNA"/>
</dbReference>
<reference evidence="1 2" key="2">
    <citation type="submission" date="2020-04" db="EMBL/GenBank/DDBJ databases">
        <authorList>
            <person name="Fomenkov A."/>
            <person name="Anton B.P."/>
            <person name="Roberts R.J."/>
        </authorList>
    </citation>
    <scope>NUCLEOTIDE SEQUENCE [LARGE SCALE GENOMIC DNA]</scope>
    <source>
        <strain evidence="1 2">S2</strain>
    </source>
</reference>
<evidence type="ECO:0000313" key="2">
    <source>
        <dbReference type="Proteomes" id="UP000501868"/>
    </source>
</evidence>
<dbReference type="AlphaFoldDB" id="A0A6H1P1M6"/>
<sequence>MEPRQPGNKNMPDFEQLNDRIIAESSPSPMLVIKTNLDPKDASENNPYYHNTEVKNAKAMKEYFQE</sequence>
<organism evidence="1 2">
    <name type="scientific">Priestia megaterium</name>
    <name type="common">Bacillus megaterium</name>
    <dbReference type="NCBI Taxonomy" id="1404"/>
    <lineage>
        <taxon>Bacteria</taxon>
        <taxon>Bacillati</taxon>
        <taxon>Bacillota</taxon>
        <taxon>Bacilli</taxon>
        <taxon>Bacillales</taxon>
        <taxon>Bacillaceae</taxon>
        <taxon>Priestia</taxon>
    </lineage>
</organism>
<reference evidence="1 2" key="1">
    <citation type="submission" date="2020-04" db="EMBL/GenBank/DDBJ databases">
        <title>Genome-Wide Identification of 5-Methylcytosine Sites in Bacterial Genomes By High-Throughput Sequencing of MspJI Restriction Fragments.</title>
        <authorList>
            <person name="Wu V."/>
        </authorList>
    </citation>
    <scope>NUCLEOTIDE SEQUENCE [LARGE SCALE GENOMIC DNA]</scope>
    <source>
        <strain evidence="1 2">S2</strain>
    </source>
</reference>
<accession>A0A6H1P1M6</accession>
<evidence type="ECO:0000313" key="1">
    <source>
        <dbReference type="EMBL" id="QIZ07490.1"/>
    </source>
</evidence>
<dbReference type="Proteomes" id="UP000501868">
    <property type="component" value="Chromosome"/>
</dbReference>
<name>A0A6H1P1M6_PRIMG</name>
<protein>
    <submittedName>
        <fullName evidence="1">Uncharacterized protein</fullName>
    </submittedName>
</protein>